<name>A0A6C0FAG3_9ZZZZ</name>
<accession>A0A6C0FAG3</accession>
<organism evidence="1">
    <name type="scientific">viral metagenome</name>
    <dbReference type="NCBI Taxonomy" id="1070528"/>
    <lineage>
        <taxon>unclassified sequences</taxon>
        <taxon>metagenomes</taxon>
        <taxon>organismal metagenomes</taxon>
    </lineage>
</organism>
<sequence length="147" mass="17420">MTDYTFMKSGFDNINHGDEEKAKDIASTLVHFSENALNHSALYIKHCKRNCITPEDIKRSMMLEMFMFTKRDNLEEKIKAIKREIYDGESDEEIIFNEPKKKEDAFCESKCKCAMCKCMNTIYTRWEKWEPETSMQAILKRHIDNIN</sequence>
<protein>
    <submittedName>
        <fullName evidence="1">Uncharacterized protein</fullName>
    </submittedName>
</protein>
<dbReference type="EMBL" id="MN738800">
    <property type="protein sequence ID" value="QHT37603.1"/>
    <property type="molecule type" value="Genomic_DNA"/>
</dbReference>
<evidence type="ECO:0000313" key="1">
    <source>
        <dbReference type="EMBL" id="QHT37603.1"/>
    </source>
</evidence>
<reference evidence="1" key="1">
    <citation type="journal article" date="2020" name="Nature">
        <title>Giant virus diversity and host interactions through global metagenomics.</title>
        <authorList>
            <person name="Schulz F."/>
            <person name="Roux S."/>
            <person name="Paez-Espino D."/>
            <person name="Jungbluth S."/>
            <person name="Walsh D.A."/>
            <person name="Denef V.J."/>
            <person name="McMahon K.D."/>
            <person name="Konstantinidis K.T."/>
            <person name="Eloe-Fadrosh E.A."/>
            <person name="Kyrpides N.C."/>
            <person name="Woyke T."/>
        </authorList>
    </citation>
    <scope>NUCLEOTIDE SEQUENCE</scope>
    <source>
        <strain evidence="1">GVMAG-S-ERX555997-44</strain>
    </source>
</reference>
<proteinExistence type="predicted"/>
<dbReference type="AlphaFoldDB" id="A0A6C0FAG3"/>